<dbReference type="SMART" id="SM00450">
    <property type="entry name" value="RHOD"/>
    <property type="match status" value="1"/>
</dbReference>
<organism evidence="3 4">
    <name type="scientific">Porphyromonas crevioricanis</name>
    <dbReference type="NCBI Taxonomy" id="393921"/>
    <lineage>
        <taxon>Bacteria</taxon>
        <taxon>Pseudomonadati</taxon>
        <taxon>Bacteroidota</taxon>
        <taxon>Bacteroidia</taxon>
        <taxon>Bacteroidales</taxon>
        <taxon>Porphyromonadaceae</taxon>
        <taxon>Porphyromonas</taxon>
    </lineage>
</organism>
<feature type="domain" description="Rhodanese" evidence="2">
    <location>
        <begin position="7"/>
        <end position="131"/>
    </location>
</feature>
<dbReference type="NCBIfam" id="NF008750">
    <property type="entry name" value="PRK11784.1-2"/>
    <property type="match status" value="1"/>
</dbReference>
<dbReference type="AlphaFoldDB" id="A0AB34PIL9"/>
<comment type="caution">
    <text evidence="3">The sequence shown here is derived from an EMBL/GenBank/DDBJ whole genome shotgun (WGS) entry which is preliminary data.</text>
</comment>
<dbReference type="PANTHER" id="PTHR30401:SF0">
    <property type="entry name" value="TRNA 2-SELENOURIDINE SYNTHASE"/>
    <property type="match status" value="1"/>
</dbReference>
<dbReference type="GO" id="GO:0043828">
    <property type="term" value="F:tRNA 2-selenouridine synthase activity"/>
    <property type="evidence" value="ECO:0007669"/>
    <property type="project" value="InterPro"/>
</dbReference>
<dbReference type="NCBIfam" id="TIGR03167">
    <property type="entry name" value="tRNA_sel_U_synt"/>
    <property type="match status" value="1"/>
</dbReference>
<sequence>MNAIYPPFSDKIWLDVRSPEEYEKGHIPGAKNLPLFSNEERAEVGTVYVQQGREEAISLGLKLIAPKLSLFDSQVLELSGGKRTQPLMLYCARGGMRSASLSWLLQLYGYDVTVYPGGYRAFRQQLPSLLDKAERIVLLHGATGVGKTLLLQALAERQVQVIDLEGLARHKGSAFGYLPNTSQPSNEMMANFILLQLLQMDLSRPIFLESESKKVGSVDIPDALFERMKRADYITIEAPIEKRIERIVADYATLPFEMLVSAFEKISRRLGSVQTDAAICAVREKDYPKAISIALHYYDKAYQSSSGKLFSGKELARLYFDHEKNISELLQQLERIVSSK</sequence>
<dbReference type="SUPFAM" id="SSF52821">
    <property type="entry name" value="Rhodanese/Cell cycle control phosphatase"/>
    <property type="match status" value="1"/>
</dbReference>
<name>A0AB34PIL9_9PORP</name>
<dbReference type="EMBL" id="JQJC01000012">
    <property type="protein sequence ID" value="KGN95058.1"/>
    <property type="molecule type" value="Genomic_DNA"/>
</dbReference>
<dbReference type="PANTHER" id="PTHR30401">
    <property type="entry name" value="TRNA 2-SELENOURIDINE SYNTHASE"/>
    <property type="match status" value="1"/>
</dbReference>
<proteinExistence type="predicted"/>
<accession>A0AB34PIL9</accession>
<dbReference type="InterPro" id="IPR036873">
    <property type="entry name" value="Rhodanese-like_dom_sf"/>
</dbReference>
<dbReference type="PROSITE" id="PS00380">
    <property type="entry name" value="RHODANESE_1"/>
    <property type="match status" value="1"/>
</dbReference>
<dbReference type="InterPro" id="IPR001763">
    <property type="entry name" value="Rhodanese-like_dom"/>
</dbReference>
<evidence type="ECO:0000313" key="4">
    <source>
        <dbReference type="Proteomes" id="UP000030136"/>
    </source>
</evidence>
<dbReference type="Pfam" id="PF26341">
    <property type="entry name" value="AAA_SelU"/>
    <property type="match status" value="1"/>
</dbReference>
<protein>
    <recommendedName>
        <fullName evidence="2">Rhodanese domain-containing protein</fullName>
    </recommendedName>
</protein>
<dbReference type="InterPro" id="IPR027417">
    <property type="entry name" value="P-loop_NTPase"/>
</dbReference>
<evidence type="ECO:0000259" key="2">
    <source>
        <dbReference type="PROSITE" id="PS50206"/>
    </source>
</evidence>
<dbReference type="Pfam" id="PF00581">
    <property type="entry name" value="Rhodanese"/>
    <property type="match status" value="1"/>
</dbReference>
<keyword evidence="1" id="KW-0711">Selenium</keyword>
<dbReference type="Gene3D" id="3.40.250.10">
    <property type="entry name" value="Rhodanese-like domain"/>
    <property type="match status" value="1"/>
</dbReference>
<dbReference type="PROSITE" id="PS50206">
    <property type="entry name" value="RHODANESE_3"/>
    <property type="match status" value="1"/>
</dbReference>
<evidence type="ECO:0000256" key="1">
    <source>
        <dbReference type="ARBA" id="ARBA00023266"/>
    </source>
</evidence>
<gene>
    <name evidence="3" type="ORF">HQ38_04535</name>
</gene>
<reference evidence="3 4" key="1">
    <citation type="submission" date="2014-08" db="EMBL/GenBank/DDBJ databases">
        <title>Porphyromonas crevioricanis strain:COT-253_OH1447 Genome sequencing.</title>
        <authorList>
            <person name="Wallis C."/>
            <person name="Deusch O."/>
            <person name="O'Flynn C."/>
            <person name="Davis I."/>
            <person name="Jospin G."/>
            <person name="Darling A.E."/>
            <person name="Coil D.A."/>
            <person name="Alexiev A."/>
            <person name="Horsfall A."/>
            <person name="Kirkwood N."/>
            <person name="Harris S."/>
            <person name="Eisen J.A."/>
        </authorList>
    </citation>
    <scope>NUCLEOTIDE SEQUENCE [LARGE SCALE GENOMIC DNA]</scope>
    <source>
        <strain evidence="4">COT-253 OH1447</strain>
    </source>
</reference>
<dbReference type="RefSeq" id="WP_023938837.1">
    <property type="nucleotide sequence ID" value="NZ_FUXH01000001.1"/>
</dbReference>
<dbReference type="InterPro" id="IPR058840">
    <property type="entry name" value="AAA_SelU"/>
</dbReference>
<dbReference type="GO" id="GO:0002098">
    <property type="term" value="P:tRNA wobble uridine modification"/>
    <property type="evidence" value="ECO:0007669"/>
    <property type="project" value="InterPro"/>
</dbReference>
<dbReference type="GO" id="GO:0004792">
    <property type="term" value="F:thiosulfate-cyanide sulfurtransferase activity"/>
    <property type="evidence" value="ECO:0007669"/>
    <property type="project" value="InterPro"/>
</dbReference>
<dbReference type="InterPro" id="IPR017582">
    <property type="entry name" value="SelU"/>
</dbReference>
<dbReference type="SUPFAM" id="SSF52540">
    <property type="entry name" value="P-loop containing nucleoside triphosphate hydrolases"/>
    <property type="match status" value="1"/>
</dbReference>
<dbReference type="Proteomes" id="UP000030136">
    <property type="component" value="Unassembled WGS sequence"/>
</dbReference>
<dbReference type="InterPro" id="IPR001307">
    <property type="entry name" value="Thiosulphate_STrfase_CS"/>
</dbReference>
<evidence type="ECO:0000313" key="3">
    <source>
        <dbReference type="EMBL" id="KGN95058.1"/>
    </source>
</evidence>